<organism evidence="10 11">
    <name type="scientific">Dehalococcoides mccartyi</name>
    <dbReference type="NCBI Taxonomy" id="61435"/>
    <lineage>
        <taxon>Bacteria</taxon>
        <taxon>Bacillati</taxon>
        <taxon>Chloroflexota</taxon>
        <taxon>Dehalococcoidia</taxon>
        <taxon>Dehalococcoidales</taxon>
        <taxon>Dehalococcoidaceae</taxon>
        <taxon>Dehalococcoides</taxon>
    </lineage>
</organism>
<dbReference type="InterPro" id="IPR000534">
    <property type="entry name" value="Semialdehyde_DH_NAD-bd"/>
</dbReference>
<comment type="pathway">
    <text evidence="1 7">Amino-acid biosynthesis; L-arginine biosynthesis; N(2)-acetyl-L-ornithine from L-glutamate: step 3/4.</text>
</comment>
<comment type="function">
    <text evidence="7">Catalyzes the NADPH-dependent reduction of N-acetyl-5-glutamyl phosphate to yield N-acetyl-L-glutamate 5-semialdehyde.</text>
</comment>
<dbReference type="PROSITE" id="PS01224">
    <property type="entry name" value="ARGC"/>
    <property type="match status" value="1"/>
</dbReference>
<comment type="catalytic activity">
    <reaction evidence="6 7">
        <text>N-acetyl-L-glutamate 5-semialdehyde + phosphate + NADP(+) = N-acetyl-L-glutamyl 5-phosphate + NADPH + H(+)</text>
        <dbReference type="Rhea" id="RHEA:21588"/>
        <dbReference type="ChEBI" id="CHEBI:15378"/>
        <dbReference type="ChEBI" id="CHEBI:29123"/>
        <dbReference type="ChEBI" id="CHEBI:43474"/>
        <dbReference type="ChEBI" id="CHEBI:57783"/>
        <dbReference type="ChEBI" id="CHEBI:57936"/>
        <dbReference type="ChEBI" id="CHEBI:58349"/>
        <dbReference type="EC" id="1.2.1.38"/>
    </reaction>
</comment>
<dbReference type="GO" id="GO:0005737">
    <property type="term" value="C:cytoplasm"/>
    <property type="evidence" value="ECO:0007669"/>
    <property type="project" value="UniProtKB-SubCell"/>
</dbReference>
<reference evidence="10 11" key="1">
    <citation type="submission" date="2015-03" db="EMBL/GenBank/DDBJ databases">
        <title>Genomic characterization of Dehalococcoides mccartyi strain 11a5, an unusal plasmid-containing chloroethene dechlorinator.</title>
        <authorList>
            <person name="Zhao S."/>
            <person name="Ding C."/>
            <person name="He J."/>
        </authorList>
    </citation>
    <scope>NUCLEOTIDE SEQUENCE [LARGE SCALE GENOMIC DNA]</scope>
    <source>
        <strain evidence="10 11">11a5</strain>
    </source>
</reference>
<dbReference type="PATRIC" id="fig|61435.13.peg.1476"/>
<accession>A0A142VC77</accession>
<dbReference type="Gene3D" id="3.30.360.10">
    <property type="entry name" value="Dihydrodipicolinate Reductase, domain 2"/>
    <property type="match status" value="1"/>
</dbReference>
<dbReference type="CDD" id="cd23934">
    <property type="entry name" value="AGPR_1_C"/>
    <property type="match status" value="1"/>
</dbReference>
<dbReference type="EMBL" id="CP011127">
    <property type="protein sequence ID" value="AMU87414.1"/>
    <property type="molecule type" value="Genomic_DNA"/>
</dbReference>
<gene>
    <name evidence="7" type="primary">argC</name>
    <name evidence="10" type="ORF">Dm11a5_1588</name>
</gene>
<keyword evidence="5 7" id="KW-0560">Oxidoreductase</keyword>
<dbReference type="AlphaFoldDB" id="A0A142VC77"/>
<evidence type="ECO:0000313" key="10">
    <source>
        <dbReference type="EMBL" id="AMU87414.1"/>
    </source>
</evidence>
<keyword evidence="7" id="KW-0963">Cytoplasm</keyword>
<dbReference type="GO" id="GO:0003942">
    <property type="term" value="F:N-acetyl-gamma-glutamyl-phosphate reductase activity"/>
    <property type="evidence" value="ECO:0007669"/>
    <property type="project" value="UniProtKB-UniRule"/>
</dbReference>
<dbReference type="Gene3D" id="3.40.50.720">
    <property type="entry name" value="NAD(P)-binding Rossmann-like Domain"/>
    <property type="match status" value="1"/>
</dbReference>
<keyword evidence="3 7" id="KW-0028">Amino-acid biosynthesis</keyword>
<keyword evidence="4 7" id="KW-0521">NADP</keyword>
<dbReference type="InterPro" id="IPR050085">
    <property type="entry name" value="AGPR"/>
</dbReference>
<keyword evidence="2 7" id="KW-0055">Arginine biosynthesis</keyword>
<comment type="similarity">
    <text evidence="7">Belongs to the NAGSA dehydrogenase family. Type 1 subfamily.</text>
</comment>
<dbReference type="GO" id="GO:0006526">
    <property type="term" value="P:L-arginine biosynthetic process"/>
    <property type="evidence" value="ECO:0007669"/>
    <property type="project" value="UniProtKB-UniRule"/>
</dbReference>
<comment type="subcellular location">
    <subcellularLocation>
        <location evidence="7">Cytoplasm</location>
    </subcellularLocation>
</comment>
<dbReference type="NCBIfam" id="TIGR01850">
    <property type="entry name" value="argC"/>
    <property type="match status" value="1"/>
</dbReference>
<dbReference type="SUPFAM" id="SSF55347">
    <property type="entry name" value="Glyceraldehyde-3-phosphate dehydrogenase-like, C-terminal domain"/>
    <property type="match status" value="1"/>
</dbReference>
<evidence type="ECO:0000256" key="5">
    <source>
        <dbReference type="ARBA" id="ARBA00023002"/>
    </source>
</evidence>
<feature type="active site" evidence="7 8">
    <location>
        <position position="147"/>
    </location>
</feature>
<evidence type="ECO:0000313" key="11">
    <source>
        <dbReference type="Proteomes" id="UP000076394"/>
    </source>
</evidence>
<dbReference type="CDD" id="cd17895">
    <property type="entry name" value="AGPR_1_N"/>
    <property type="match status" value="1"/>
</dbReference>
<proteinExistence type="inferred from homology"/>
<dbReference type="UniPathway" id="UPA00068">
    <property type="reaction ID" value="UER00108"/>
</dbReference>
<dbReference type="HAMAP" id="MF_00150">
    <property type="entry name" value="ArgC_type1"/>
    <property type="match status" value="1"/>
</dbReference>
<dbReference type="OrthoDB" id="9801289at2"/>
<evidence type="ECO:0000256" key="8">
    <source>
        <dbReference type="PROSITE-ProRule" id="PRU10010"/>
    </source>
</evidence>
<dbReference type="InterPro" id="IPR058924">
    <property type="entry name" value="AGPR_dimerisation_dom"/>
</dbReference>
<evidence type="ECO:0000256" key="4">
    <source>
        <dbReference type="ARBA" id="ARBA00022857"/>
    </source>
</evidence>
<dbReference type="Proteomes" id="UP000076394">
    <property type="component" value="Chromosome"/>
</dbReference>
<dbReference type="RefSeq" id="WP_011310060.1">
    <property type="nucleotide sequence ID" value="NZ_AP024514.1"/>
</dbReference>
<evidence type="ECO:0000259" key="9">
    <source>
        <dbReference type="SMART" id="SM00859"/>
    </source>
</evidence>
<dbReference type="FunFam" id="3.30.360.10:FF:000014">
    <property type="entry name" value="N-acetyl-gamma-glutamyl-phosphate reductase"/>
    <property type="match status" value="1"/>
</dbReference>
<dbReference type="SMART" id="SM00859">
    <property type="entry name" value="Semialdhyde_dh"/>
    <property type="match status" value="1"/>
</dbReference>
<sequence>MKKYKTGIINVTGYAGLELARILESHPSVELCSVTGRSLAGKKLSDVFPYLHRLDLPITENLEGQVDVAFLALPHKEGAALVPALLEKGMRVIDISADFRLKDPALYQAWYGFEHPCPGLLEEAVYGLPELKRKDIAGARLVANPGCYPTSAILGLVPAFKSDLIEPSAIIDAKSGLSGSGRTPTVKTIFCEADEDVCAYSIGTHRHQPEIVQELCRASRGVIPRVTFCPHLVPMSRGILSTAYARLKQPVTDEEVKEIYRQFYKDEPFVKVTAEPPHTRYTRGTNMCFIYPVVDALNEQLIVISCIDNLVKGAAGQAVQNMNIMLGLAETEGLEAMATLP</sequence>
<evidence type="ECO:0000256" key="1">
    <source>
        <dbReference type="ARBA" id="ARBA00004862"/>
    </source>
</evidence>
<dbReference type="InterPro" id="IPR000706">
    <property type="entry name" value="AGPR_type-1"/>
</dbReference>
<dbReference type="PANTHER" id="PTHR32338:SF10">
    <property type="entry name" value="N-ACETYL-GAMMA-GLUTAMYL-PHOSPHATE REDUCTASE, CHLOROPLASTIC-RELATED"/>
    <property type="match status" value="1"/>
</dbReference>
<dbReference type="Pfam" id="PF22698">
    <property type="entry name" value="Semialdhyde_dhC_1"/>
    <property type="match status" value="1"/>
</dbReference>
<dbReference type="SMR" id="A0A142VC77"/>
<dbReference type="SUPFAM" id="SSF51735">
    <property type="entry name" value="NAD(P)-binding Rossmann-fold domains"/>
    <property type="match status" value="1"/>
</dbReference>
<dbReference type="GO" id="GO:0070401">
    <property type="term" value="F:NADP+ binding"/>
    <property type="evidence" value="ECO:0007669"/>
    <property type="project" value="InterPro"/>
</dbReference>
<dbReference type="GO" id="GO:0051287">
    <property type="term" value="F:NAD binding"/>
    <property type="evidence" value="ECO:0007669"/>
    <property type="project" value="InterPro"/>
</dbReference>
<dbReference type="Pfam" id="PF01118">
    <property type="entry name" value="Semialdhyde_dh"/>
    <property type="match status" value="1"/>
</dbReference>
<evidence type="ECO:0000256" key="6">
    <source>
        <dbReference type="ARBA" id="ARBA00050557"/>
    </source>
</evidence>
<evidence type="ECO:0000256" key="2">
    <source>
        <dbReference type="ARBA" id="ARBA00022571"/>
    </source>
</evidence>
<dbReference type="EC" id="1.2.1.38" evidence="7"/>
<feature type="domain" description="Semialdehyde dehydrogenase NAD-binding" evidence="9">
    <location>
        <begin position="5"/>
        <end position="139"/>
    </location>
</feature>
<dbReference type="InterPro" id="IPR023013">
    <property type="entry name" value="AGPR_AS"/>
</dbReference>
<protein>
    <recommendedName>
        <fullName evidence="7">N-acetyl-gamma-glutamyl-phosphate reductase</fullName>
        <shortName evidence="7">AGPR</shortName>
        <ecNumber evidence="7">1.2.1.38</ecNumber>
    </recommendedName>
    <alternativeName>
        <fullName evidence="7">N-acetyl-glutamate semialdehyde dehydrogenase</fullName>
        <shortName evidence="7">NAGSA dehydrogenase</shortName>
    </alternativeName>
</protein>
<dbReference type="InterPro" id="IPR036291">
    <property type="entry name" value="NAD(P)-bd_dom_sf"/>
</dbReference>
<evidence type="ECO:0000256" key="3">
    <source>
        <dbReference type="ARBA" id="ARBA00022605"/>
    </source>
</evidence>
<name>A0A142VC77_9CHLR</name>
<dbReference type="PANTHER" id="PTHR32338">
    <property type="entry name" value="N-ACETYL-GAMMA-GLUTAMYL-PHOSPHATE REDUCTASE, CHLOROPLASTIC-RELATED-RELATED"/>
    <property type="match status" value="1"/>
</dbReference>
<evidence type="ECO:0000256" key="7">
    <source>
        <dbReference type="HAMAP-Rule" id="MF_00150"/>
    </source>
</evidence>